<keyword evidence="2" id="KW-1185">Reference proteome</keyword>
<dbReference type="EMBL" id="JAUSTY010000004">
    <property type="protein sequence ID" value="MDQ0165150.1"/>
    <property type="molecule type" value="Genomic_DNA"/>
</dbReference>
<sequence>MSIYRVRSGLIFDDRFSSLNTERWTISPSGSYSLPGNGLSLRHSMVGETVALFQIPQEEEEWLFEVKASYTPVRVGDEGGVVIWKSATEKVEFLESIDSTADSEYSNWRIIKRGNLFTFFAERNGAWELFDSSVCINPVRAGLVLKGQNDAGYTPLLARRSILCKNSHITVANVNSGYMIRLLDENQRVVRNQEVPKGFSGIKIELPTIPFVGKIQISEINRETGRTNVISEMDEFVDMYGGDEFLSGIDLHVYWNDTQLDQYIPTHLGAIKRGTLLEKMTLVNPSSGNIADQIKVRIAKYEESFGWEWADIAEDVAGSPGEFGHEISLGTLSPNQSKDFWIRIERQDYEGSNQPTYFLLDIDSE</sequence>
<comment type="caution">
    <text evidence="1">The sequence shown here is derived from an EMBL/GenBank/DDBJ whole genome shotgun (WGS) entry which is preliminary data.</text>
</comment>
<gene>
    <name evidence="1" type="ORF">J2S11_001050</name>
</gene>
<protein>
    <recommendedName>
        <fullName evidence="3">Cell adhesion protein</fullName>
    </recommendedName>
</protein>
<dbReference type="Proteomes" id="UP001235840">
    <property type="component" value="Unassembled WGS sequence"/>
</dbReference>
<proteinExistence type="predicted"/>
<dbReference type="RefSeq" id="WP_307391845.1">
    <property type="nucleotide sequence ID" value="NZ_JAUSTY010000004.1"/>
</dbReference>
<accession>A0ABT9VX17</accession>
<name>A0ABT9VX17_9BACI</name>
<evidence type="ECO:0008006" key="3">
    <source>
        <dbReference type="Google" id="ProtNLM"/>
    </source>
</evidence>
<evidence type="ECO:0000313" key="1">
    <source>
        <dbReference type="EMBL" id="MDQ0165150.1"/>
    </source>
</evidence>
<evidence type="ECO:0000313" key="2">
    <source>
        <dbReference type="Proteomes" id="UP001235840"/>
    </source>
</evidence>
<organism evidence="1 2">
    <name type="scientific">Caldalkalibacillus horti</name>
    <dbReference type="NCBI Taxonomy" id="77523"/>
    <lineage>
        <taxon>Bacteria</taxon>
        <taxon>Bacillati</taxon>
        <taxon>Bacillota</taxon>
        <taxon>Bacilli</taxon>
        <taxon>Bacillales</taxon>
        <taxon>Bacillaceae</taxon>
        <taxon>Caldalkalibacillus</taxon>
    </lineage>
</organism>
<reference evidence="1 2" key="1">
    <citation type="submission" date="2023-07" db="EMBL/GenBank/DDBJ databases">
        <title>Genomic Encyclopedia of Type Strains, Phase IV (KMG-IV): sequencing the most valuable type-strain genomes for metagenomic binning, comparative biology and taxonomic classification.</title>
        <authorList>
            <person name="Goeker M."/>
        </authorList>
    </citation>
    <scope>NUCLEOTIDE SEQUENCE [LARGE SCALE GENOMIC DNA]</scope>
    <source>
        <strain evidence="1 2">DSM 12751</strain>
    </source>
</reference>